<organism evidence="4 5">
    <name type="scientific">Sphingobacterium multivorum</name>
    <dbReference type="NCBI Taxonomy" id="28454"/>
    <lineage>
        <taxon>Bacteria</taxon>
        <taxon>Pseudomonadati</taxon>
        <taxon>Bacteroidota</taxon>
        <taxon>Sphingobacteriia</taxon>
        <taxon>Sphingobacteriales</taxon>
        <taxon>Sphingobacteriaceae</taxon>
        <taxon>Sphingobacterium</taxon>
    </lineage>
</organism>
<dbReference type="AlphaFoldDB" id="A0A2X2IYJ3"/>
<dbReference type="SMART" id="SM00342">
    <property type="entry name" value="HTH_ARAC"/>
    <property type="match status" value="1"/>
</dbReference>
<protein>
    <submittedName>
        <fullName evidence="4">L-rhamnose operon regulatory protein rhaS</fullName>
    </submittedName>
</protein>
<dbReference type="PANTHER" id="PTHR11019">
    <property type="entry name" value="HTH-TYPE TRANSCRIPTIONAL REGULATOR NIMR"/>
    <property type="match status" value="1"/>
</dbReference>
<proteinExistence type="predicted"/>
<dbReference type="PANTHER" id="PTHR11019:SF199">
    <property type="entry name" value="HTH-TYPE TRANSCRIPTIONAL REGULATOR NIMR"/>
    <property type="match status" value="1"/>
</dbReference>
<dbReference type="Pfam" id="PF12833">
    <property type="entry name" value="HTH_18"/>
    <property type="match status" value="1"/>
</dbReference>
<dbReference type="SUPFAM" id="SSF46689">
    <property type="entry name" value="Homeodomain-like"/>
    <property type="match status" value="1"/>
</dbReference>
<dbReference type="InterPro" id="IPR014710">
    <property type="entry name" value="RmlC-like_jellyroll"/>
</dbReference>
<dbReference type="SUPFAM" id="SSF51182">
    <property type="entry name" value="RmlC-like cupins"/>
    <property type="match status" value="1"/>
</dbReference>
<dbReference type="Proteomes" id="UP000251241">
    <property type="component" value="Unassembled WGS sequence"/>
</dbReference>
<dbReference type="EMBL" id="UAUU01000008">
    <property type="protein sequence ID" value="SPZ85251.1"/>
    <property type="molecule type" value="Genomic_DNA"/>
</dbReference>
<dbReference type="Pfam" id="PF02311">
    <property type="entry name" value="AraC_binding"/>
    <property type="match status" value="1"/>
</dbReference>
<evidence type="ECO:0000313" key="5">
    <source>
        <dbReference type="Proteomes" id="UP000251241"/>
    </source>
</evidence>
<keyword evidence="3" id="KW-0804">Transcription</keyword>
<dbReference type="PROSITE" id="PS01124">
    <property type="entry name" value="HTH_ARAC_FAMILY_2"/>
    <property type="match status" value="1"/>
</dbReference>
<dbReference type="RefSeq" id="WP_112374433.1">
    <property type="nucleotide sequence ID" value="NZ_CP069793.1"/>
</dbReference>
<dbReference type="GeneID" id="97181365"/>
<dbReference type="InterPro" id="IPR011051">
    <property type="entry name" value="RmlC_Cupin_sf"/>
</dbReference>
<dbReference type="GO" id="GO:0043565">
    <property type="term" value="F:sequence-specific DNA binding"/>
    <property type="evidence" value="ECO:0007669"/>
    <property type="project" value="InterPro"/>
</dbReference>
<keyword evidence="2" id="KW-0238">DNA-binding</keyword>
<evidence type="ECO:0000313" key="4">
    <source>
        <dbReference type="EMBL" id="SPZ85251.1"/>
    </source>
</evidence>
<dbReference type="InterPro" id="IPR018060">
    <property type="entry name" value="HTH_AraC"/>
</dbReference>
<sequence length="264" mass="31068">MDQTNHTLIIEGIQKSTYVWFEENWIHDDELHSHRKGQLIYVEQGFQYLTVAGKMYLLPQNHVAWIPSGALHKTNSHSERIKLMVLFFDPPQFDSSQEHLFFNQVQLFSAPKVLREMILYTEKWSKLREENEQERVFLGALLHELPYFCSQLLHLEITLPHESRLQTVLNHLHDHYTEAITLDEIAMLSNLSLRTIERLFKKETGMTLAKYQQLLRIIKSLELLSTKQFTISQIAYKVGYKSVQAFTNSFYAVMKYRPSNFMAG</sequence>
<gene>
    <name evidence="4" type="primary">rhaS_4</name>
    <name evidence="4" type="ORF">NCTC11343_01811</name>
</gene>
<evidence type="ECO:0000256" key="2">
    <source>
        <dbReference type="ARBA" id="ARBA00023125"/>
    </source>
</evidence>
<accession>A0A2X2IYJ3</accession>
<dbReference type="InterPro" id="IPR003313">
    <property type="entry name" value="AraC-bd"/>
</dbReference>
<reference evidence="4 5" key="1">
    <citation type="submission" date="2018-06" db="EMBL/GenBank/DDBJ databases">
        <authorList>
            <consortium name="Pathogen Informatics"/>
            <person name="Doyle S."/>
        </authorList>
    </citation>
    <scope>NUCLEOTIDE SEQUENCE [LARGE SCALE GENOMIC DNA]</scope>
    <source>
        <strain evidence="4 5">NCTC11343</strain>
    </source>
</reference>
<evidence type="ECO:0000256" key="1">
    <source>
        <dbReference type="ARBA" id="ARBA00023015"/>
    </source>
</evidence>
<evidence type="ECO:0000256" key="3">
    <source>
        <dbReference type="ARBA" id="ARBA00023163"/>
    </source>
</evidence>
<dbReference type="Gene3D" id="1.10.10.60">
    <property type="entry name" value="Homeodomain-like"/>
    <property type="match status" value="2"/>
</dbReference>
<keyword evidence="1" id="KW-0805">Transcription regulation</keyword>
<dbReference type="InterPro" id="IPR009057">
    <property type="entry name" value="Homeodomain-like_sf"/>
</dbReference>
<name>A0A2X2IYJ3_SPHMU</name>
<dbReference type="Gene3D" id="2.60.120.10">
    <property type="entry name" value="Jelly Rolls"/>
    <property type="match status" value="1"/>
</dbReference>
<dbReference type="GO" id="GO:0003700">
    <property type="term" value="F:DNA-binding transcription factor activity"/>
    <property type="evidence" value="ECO:0007669"/>
    <property type="project" value="InterPro"/>
</dbReference>